<evidence type="ECO:0000256" key="4">
    <source>
        <dbReference type="ARBA" id="ARBA00022741"/>
    </source>
</evidence>
<dbReference type="EC" id="2.7.11.1" evidence="1"/>
<feature type="region of interest" description="Disordered" evidence="10">
    <location>
        <begin position="27"/>
        <end position="56"/>
    </location>
</feature>
<evidence type="ECO:0000313" key="12">
    <source>
        <dbReference type="EMBL" id="CAL5140347.1"/>
    </source>
</evidence>
<dbReference type="PROSITE" id="PS00107">
    <property type="entry name" value="PROTEIN_KINASE_ATP"/>
    <property type="match status" value="1"/>
</dbReference>
<dbReference type="GO" id="GO:0000226">
    <property type="term" value="P:microtubule cytoskeleton organization"/>
    <property type="evidence" value="ECO:0007669"/>
    <property type="project" value="TreeGrafter"/>
</dbReference>
<comment type="catalytic activity">
    <reaction evidence="7">
        <text>L-threonyl-[protein] + ATP = O-phospho-L-threonyl-[protein] + ADP + H(+)</text>
        <dbReference type="Rhea" id="RHEA:46608"/>
        <dbReference type="Rhea" id="RHEA-COMP:11060"/>
        <dbReference type="Rhea" id="RHEA-COMP:11605"/>
        <dbReference type="ChEBI" id="CHEBI:15378"/>
        <dbReference type="ChEBI" id="CHEBI:30013"/>
        <dbReference type="ChEBI" id="CHEBI:30616"/>
        <dbReference type="ChEBI" id="CHEBI:61977"/>
        <dbReference type="ChEBI" id="CHEBI:456216"/>
        <dbReference type="EC" id="2.7.11.1"/>
    </reaction>
</comment>
<keyword evidence="5" id="KW-0418">Kinase</keyword>
<dbReference type="AlphaFoldDB" id="A0AAV2TSL8"/>
<keyword evidence="4 9" id="KW-0547">Nucleotide-binding</keyword>
<feature type="binding site" evidence="9">
    <location>
        <position position="210"/>
    </location>
    <ligand>
        <name>ATP</name>
        <dbReference type="ChEBI" id="CHEBI:30616"/>
    </ligand>
</feature>
<dbReference type="GO" id="GO:0005524">
    <property type="term" value="F:ATP binding"/>
    <property type="evidence" value="ECO:0007669"/>
    <property type="project" value="UniProtKB-UniRule"/>
</dbReference>
<keyword evidence="3" id="KW-0808">Transferase</keyword>
<evidence type="ECO:0000256" key="1">
    <source>
        <dbReference type="ARBA" id="ARBA00012513"/>
    </source>
</evidence>
<evidence type="ECO:0000256" key="5">
    <source>
        <dbReference type="ARBA" id="ARBA00022777"/>
    </source>
</evidence>
<dbReference type="Proteomes" id="UP001497525">
    <property type="component" value="Unassembled WGS sequence"/>
</dbReference>
<dbReference type="PANTHER" id="PTHR24346">
    <property type="entry name" value="MAP/MICROTUBULE AFFINITY-REGULATING KINASE"/>
    <property type="match status" value="1"/>
</dbReference>
<evidence type="ECO:0000256" key="3">
    <source>
        <dbReference type="ARBA" id="ARBA00022679"/>
    </source>
</evidence>
<reference evidence="12" key="1">
    <citation type="submission" date="2024-06" db="EMBL/GenBank/DDBJ databases">
        <authorList>
            <person name="Liu X."/>
            <person name="Lenzi L."/>
            <person name="Haldenby T S."/>
            <person name="Uol C."/>
        </authorList>
    </citation>
    <scope>NUCLEOTIDE SEQUENCE</scope>
</reference>
<evidence type="ECO:0000259" key="11">
    <source>
        <dbReference type="PROSITE" id="PS50011"/>
    </source>
</evidence>
<dbReference type="InterPro" id="IPR017441">
    <property type="entry name" value="Protein_kinase_ATP_BS"/>
</dbReference>
<dbReference type="GO" id="GO:0050321">
    <property type="term" value="F:tau-protein kinase activity"/>
    <property type="evidence" value="ECO:0007669"/>
    <property type="project" value="TreeGrafter"/>
</dbReference>
<dbReference type="InterPro" id="IPR008271">
    <property type="entry name" value="Ser/Thr_kinase_AS"/>
</dbReference>
<dbReference type="PANTHER" id="PTHR24346:SF49">
    <property type="entry name" value="NIM1 SERINE_THREONINE PROTEIN KINASE"/>
    <property type="match status" value="1"/>
</dbReference>
<feature type="compositionally biased region" description="Polar residues" evidence="10">
    <location>
        <begin position="118"/>
        <end position="132"/>
    </location>
</feature>
<sequence>MPVPHARRTELRAVRARYPMAMELRNGRVADSSQGSVSSADNVVPKREASTHSEKPKIRIHHYGRDSSYSDMPRPYTGVDIRDNEGEDFLMTHNGGQLRAAYSQIEGLDAYAAKESPDSSSKNNGEGTASYNKVSTIDDENSLRPPKLRHGLTPFERVKADFEKRSGHKSEIRRGKRLGFYRLILDIGRGNFSKVKLATHLILDAEVAVKIIDRTKFDAKTRRLLSQELDNMEHLNHPNIIRVFEVHESPQRWHLIMEYAPAGELHSYLKRNGRMEDKAAKNLSTQIISALEHMHKHGVVHRDLKAENVMFSSSTWVKVGDFGFSKFVNPTDALTTFCGSPPYAAPELFVADSYIGPAVDLWALGVLIFYMVTGGLPFRGDCVSRIKRAVLDGSYVIPDYVAPGCQDLINGLLTRPVEQRLNMDGVKNSSWFSGFEWIEKTRDTHPLPNQVDDATVRGWLRSWWQIDDWELNKALKEGPRNSLTGIYRILRAEGKKYERGKAPNSVKKSNSRHSEHERRHHHHHRRSLKTEEGPVKSSRVVTRRAVEVTTIDLRDKRTTKGKIDKGGATKSKTCTIV</sequence>
<dbReference type="EMBL" id="CAXLJL010000711">
    <property type="protein sequence ID" value="CAL5140347.1"/>
    <property type="molecule type" value="Genomic_DNA"/>
</dbReference>
<evidence type="ECO:0000313" key="13">
    <source>
        <dbReference type="Proteomes" id="UP001497525"/>
    </source>
</evidence>
<organism evidence="12 13">
    <name type="scientific">Calicophoron daubneyi</name>
    <name type="common">Rumen fluke</name>
    <name type="synonym">Paramphistomum daubneyi</name>
    <dbReference type="NCBI Taxonomy" id="300641"/>
    <lineage>
        <taxon>Eukaryota</taxon>
        <taxon>Metazoa</taxon>
        <taxon>Spiralia</taxon>
        <taxon>Lophotrochozoa</taxon>
        <taxon>Platyhelminthes</taxon>
        <taxon>Trematoda</taxon>
        <taxon>Digenea</taxon>
        <taxon>Plagiorchiida</taxon>
        <taxon>Pronocephalata</taxon>
        <taxon>Paramphistomoidea</taxon>
        <taxon>Paramphistomidae</taxon>
        <taxon>Calicophoron</taxon>
    </lineage>
</organism>
<evidence type="ECO:0000256" key="6">
    <source>
        <dbReference type="ARBA" id="ARBA00022840"/>
    </source>
</evidence>
<dbReference type="FunFam" id="1.10.510.10:FF:000571">
    <property type="entry name" value="Maternal embryonic leucine zipper kinase"/>
    <property type="match status" value="1"/>
</dbReference>
<dbReference type="SUPFAM" id="SSF56112">
    <property type="entry name" value="Protein kinase-like (PK-like)"/>
    <property type="match status" value="1"/>
</dbReference>
<dbReference type="PROSITE" id="PS00108">
    <property type="entry name" value="PROTEIN_KINASE_ST"/>
    <property type="match status" value="1"/>
</dbReference>
<feature type="region of interest" description="Disordered" evidence="10">
    <location>
        <begin position="113"/>
        <end position="132"/>
    </location>
</feature>
<feature type="compositionally biased region" description="Basic residues" evidence="10">
    <location>
        <begin position="518"/>
        <end position="527"/>
    </location>
</feature>
<evidence type="ECO:0000256" key="8">
    <source>
        <dbReference type="ARBA" id="ARBA00048679"/>
    </source>
</evidence>
<protein>
    <recommendedName>
        <fullName evidence="1">non-specific serine/threonine protein kinase</fullName>
        <ecNumber evidence="1">2.7.11.1</ecNumber>
    </recommendedName>
</protein>
<evidence type="ECO:0000256" key="7">
    <source>
        <dbReference type="ARBA" id="ARBA00047899"/>
    </source>
</evidence>
<dbReference type="PROSITE" id="PS50011">
    <property type="entry name" value="PROTEIN_KINASE_DOM"/>
    <property type="match status" value="1"/>
</dbReference>
<evidence type="ECO:0000256" key="2">
    <source>
        <dbReference type="ARBA" id="ARBA00022527"/>
    </source>
</evidence>
<dbReference type="GO" id="GO:0035556">
    <property type="term" value="P:intracellular signal transduction"/>
    <property type="evidence" value="ECO:0007669"/>
    <property type="project" value="TreeGrafter"/>
</dbReference>
<keyword evidence="2" id="KW-0723">Serine/threonine-protein kinase</keyword>
<evidence type="ECO:0000256" key="9">
    <source>
        <dbReference type="PROSITE-ProRule" id="PRU10141"/>
    </source>
</evidence>
<proteinExistence type="predicted"/>
<accession>A0AAV2TSL8</accession>
<dbReference type="InterPro" id="IPR011009">
    <property type="entry name" value="Kinase-like_dom_sf"/>
</dbReference>
<dbReference type="Pfam" id="PF00069">
    <property type="entry name" value="Pkinase"/>
    <property type="match status" value="1"/>
</dbReference>
<dbReference type="GO" id="GO:0005737">
    <property type="term" value="C:cytoplasm"/>
    <property type="evidence" value="ECO:0007669"/>
    <property type="project" value="TreeGrafter"/>
</dbReference>
<name>A0AAV2TSL8_CALDB</name>
<dbReference type="Gene3D" id="1.10.510.10">
    <property type="entry name" value="Transferase(Phosphotransferase) domain 1"/>
    <property type="match status" value="1"/>
</dbReference>
<gene>
    <name evidence="12" type="ORF">CDAUBV1_LOCUS15677</name>
</gene>
<keyword evidence="6 9" id="KW-0067">ATP-binding</keyword>
<comment type="catalytic activity">
    <reaction evidence="8">
        <text>L-seryl-[protein] + ATP = O-phospho-L-seryl-[protein] + ADP + H(+)</text>
        <dbReference type="Rhea" id="RHEA:17989"/>
        <dbReference type="Rhea" id="RHEA-COMP:9863"/>
        <dbReference type="Rhea" id="RHEA-COMP:11604"/>
        <dbReference type="ChEBI" id="CHEBI:15378"/>
        <dbReference type="ChEBI" id="CHEBI:29999"/>
        <dbReference type="ChEBI" id="CHEBI:30616"/>
        <dbReference type="ChEBI" id="CHEBI:83421"/>
        <dbReference type="ChEBI" id="CHEBI:456216"/>
        <dbReference type="EC" id="2.7.11.1"/>
    </reaction>
</comment>
<dbReference type="InterPro" id="IPR000719">
    <property type="entry name" value="Prot_kinase_dom"/>
</dbReference>
<feature type="domain" description="Protein kinase" evidence="11">
    <location>
        <begin position="181"/>
        <end position="432"/>
    </location>
</feature>
<evidence type="ECO:0000256" key="10">
    <source>
        <dbReference type="SAM" id="MobiDB-lite"/>
    </source>
</evidence>
<dbReference type="SMART" id="SM00220">
    <property type="entry name" value="S_TKc"/>
    <property type="match status" value="1"/>
</dbReference>
<feature type="compositionally biased region" description="Basic and acidic residues" evidence="10">
    <location>
        <begin position="44"/>
        <end position="56"/>
    </location>
</feature>
<feature type="region of interest" description="Disordered" evidence="10">
    <location>
        <begin position="498"/>
        <end position="543"/>
    </location>
</feature>
<comment type="caution">
    <text evidence="12">The sequence shown here is derived from an EMBL/GenBank/DDBJ whole genome shotgun (WGS) entry which is preliminary data.</text>
</comment>
<feature type="compositionally biased region" description="Polar residues" evidence="10">
    <location>
        <begin position="31"/>
        <end position="41"/>
    </location>
</feature>
<dbReference type="FunFam" id="3.30.200.20:FF:000003">
    <property type="entry name" value="Non-specific serine/threonine protein kinase"/>
    <property type="match status" value="1"/>
</dbReference>